<dbReference type="PANTHER" id="PTHR10292:SF11">
    <property type="entry name" value="CLATHRIN HEAVY CHAIN LINKER DOMAIN-CONTAINING PROTEIN 1"/>
    <property type="match status" value="1"/>
</dbReference>
<feature type="region of interest" description="Disordered" evidence="3">
    <location>
        <begin position="617"/>
        <end position="771"/>
    </location>
</feature>
<dbReference type="GeneID" id="101861066"/>
<accession>A0ABM1A7A9</accession>
<feature type="domain" description="Translin-associated factor X-interacting protein 1 N-terminal" evidence="4">
    <location>
        <begin position="36"/>
        <end position="144"/>
    </location>
</feature>
<dbReference type="Proteomes" id="UP000694888">
    <property type="component" value="Unplaced"/>
</dbReference>
<protein>
    <submittedName>
        <fullName evidence="6">Clathrin heavy chain linker domain-containing protein 1</fullName>
    </submittedName>
</protein>
<feature type="coiled-coil region" evidence="2">
    <location>
        <begin position="113"/>
        <end position="154"/>
    </location>
</feature>
<dbReference type="Pfam" id="PF15739">
    <property type="entry name" value="TSNAXIP1_N"/>
    <property type="match status" value="1"/>
</dbReference>
<dbReference type="PANTHER" id="PTHR10292">
    <property type="entry name" value="CLATHRIN HEAVY CHAIN RELATED"/>
    <property type="match status" value="1"/>
</dbReference>
<evidence type="ECO:0000256" key="2">
    <source>
        <dbReference type="SAM" id="Coils"/>
    </source>
</evidence>
<dbReference type="InterPro" id="IPR032755">
    <property type="entry name" value="TSNAXIP1_N"/>
</dbReference>
<dbReference type="RefSeq" id="XP_012942238.1">
    <property type="nucleotide sequence ID" value="XM_013086784.2"/>
</dbReference>
<feature type="compositionally biased region" description="Basic residues" evidence="3">
    <location>
        <begin position="676"/>
        <end position="687"/>
    </location>
</feature>
<evidence type="ECO:0000313" key="6">
    <source>
        <dbReference type="RefSeq" id="XP_012942238.1"/>
    </source>
</evidence>
<evidence type="ECO:0000259" key="4">
    <source>
        <dbReference type="Pfam" id="PF15739"/>
    </source>
</evidence>
<reference evidence="6" key="1">
    <citation type="submission" date="2025-08" db="UniProtKB">
        <authorList>
            <consortium name="RefSeq"/>
        </authorList>
    </citation>
    <scope>IDENTIFICATION</scope>
</reference>
<keyword evidence="5" id="KW-1185">Reference proteome</keyword>
<dbReference type="InterPro" id="IPR012331">
    <property type="entry name" value="Clathrin_H-chain_linker"/>
</dbReference>
<dbReference type="SUPFAM" id="SSF48371">
    <property type="entry name" value="ARM repeat"/>
    <property type="match status" value="1"/>
</dbReference>
<evidence type="ECO:0000256" key="1">
    <source>
        <dbReference type="ARBA" id="ARBA00023054"/>
    </source>
</evidence>
<proteinExistence type="predicted"/>
<gene>
    <name evidence="6" type="primary">LOC101861066</name>
</gene>
<feature type="compositionally biased region" description="Basic and acidic residues" evidence="3">
    <location>
        <begin position="727"/>
        <end position="740"/>
    </location>
</feature>
<organism evidence="5 6">
    <name type="scientific">Aplysia californica</name>
    <name type="common">California sea hare</name>
    <dbReference type="NCBI Taxonomy" id="6500"/>
    <lineage>
        <taxon>Eukaryota</taxon>
        <taxon>Metazoa</taxon>
        <taxon>Spiralia</taxon>
        <taxon>Lophotrochozoa</taxon>
        <taxon>Mollusca</taxon>
        <taxon>Gastropoda</taxon>
        <taxon>Heterobranchia</taxon>
        <taxon>Euthyneura</taxon>
        <taxon>Tectipleura</taxon>
        <taxon>Aplysiida</taxon>
        <taxon>Aplysioidea</taxon>
        <taxon>Aplysiidae</taxon>
        <taxon>Aplysia</taxon>
    </lineage>
</organism>
<dbReference type="Pfam" id="PF13838">
    <property type="entry name" value="Clathrin_H_link"/>
    <property type="match status" value="1"/>
</dbReference>
<evidence type="ECO:0000313" key="5">
    <source>
        <dbReference type="Proteomes" id="UP000694888"/>
    </source>
</evidence>
<feature type="compositionally biased region" description="Acidic residues" evidence="3">
    <location>
        <begin position="630"/>
        <end position="646"/>
    </location>
</feature>
<dbReference type="Gene3D" id="1.25.40.30">
    <property type="match status" value="1"/>
</dbReference>
<sequence length="771" mass="85680">MSRPSSASDTPVSGFYKLPPIITTEADREFLSDVNSFIDAELSKVNHLDEEQRYLIYKAVFNRVIEHVTAYKPVLTLIKKEYEDTIETIKKGQREAAFLQGKLKAMASEPSTLRNYKKRADELEERMAVVKKDNERLVKELKEIQAARVEREKRPKTAEAPKRQLKKDSRLIPGLTLEETTDMQILQRKYESLDRQLKELNISLRARFLPKTQKLELKETLDNKVAYRDDLLWQSQVYKARGHKLKIALEASQAYNQMKPPHQTVGDAVMIAFQQASGMLRAERERAEGEQVETAQATFEDDDPNKEKEAEMMLEYIEKFNELFEDGQFEEAAVHAANSPKGILRTQATLAKFRDVKTKTKGRSPLLAFCDAMMSSVKAAGSKPNEALSMDCMAAGLKENRLDLAYHWLAQERLTLSHGLGQMITEHCSCPLPCKCGCQALAQNVFVRLKSHVEVLLTMLKQGKVQAAVQHGRLSGCVTGENLGRLLETDLCQELVEGLMEAEPGGGKSLFAISLGQMLGVLQEMKRPEVAGRLIQAMLHSKPTGAGSSDSPAVLLSLDKAVCDDQLTTSGQWMDIVEWLTSEGQPEAGLQFLAMTTVVETMMKAWTIASEEKRAVSFSHDVQVKSDSDVNGDDEDNNDDEDDEESSCGMSSRSPESTSFDRSSRESSPDLVVAKKPPKGSILKKKLAVSGREGDSSVDTSPRKSPAPPRRKGGRVAMLKSPPPQQVKEEAEVSPHKEIQNLKVPSKGGIRQKENDPSTSNPESAGESEAE</sequence>
<evidence type="ECO:0000256" key="3">
    <source>
        <dbReference type="SAM" id="MobiDB-lite"/>
    </source>
</evidence>
<name>A0ABM1A7A9_APLCA</name>
<keyword evidence="1 2" id="KW-0175">Coiled coil</keyword>
<dbReference type="InterPro" id="IPR016024">
    <property type="entry name" value="ARM-type_fold"/>
</dbReference>